<feature type="region of interest" description="Disordered" evidence="2">
    <location>
        <begin position="1"/>
        <end position="48"/>
    </location>
</feature>
<feature type="compositionally biased region" description="Low complexity" evidence="2">
    <location>
        <begin position="465"/>
        <end position="483"/>
    </location>
</feature>
<proteinExistence type="predicted"/>
<feature type="coiled-coil region" evidence="1">
    <location>
        <begin position="152"/>
        <end position="179"/>
    </location>
</feature>
<gene>
    <name evidence="3" type="ORF">FNF28_04792</name>
</gene>
<sequence length="773" mass="84068">MREVGAEVAGTAGAAAEDDDGVDADGASQALGMSGPAGGPSGPGNAPEERFRRIRMVGCDFRRSADSVSLDPANPSGEASLDLSQPYHRTVAERLLRVALHNDECEFLSVKFDWVTEAEEASSEGRRFELPFAGLLVVRVRAGWVDPATVRRRADEARRRQARERLESRQAELQRLHRLLHAKGDPGDAAAATEAALKRAETALEADGASYVDTLIHVMSSEAVLGRSGGAGGRAGGGGGAMPRGDDQLAILRMSVPDLYLSCEEAVRLLSTAPVRSADVSDRVTLVARLLQRLVDPANAPTLLRAVLPDDERTRVMAKMGLARFRLSIGFSTGRYALDLSLSEDRALLHRLAAVSREHRRWMDTRFPGLDTSQWGDFERFRNATLGGQPFRMTEGWARGPPSAGIAEFDFVDAIRPPLQARSIHSLRLAQVLRDCGMEELCLALRDAERAVARELLRAAARRAAASEAGGGSASPRPGSGSDRGADERGRSAKADEGPNPSHLDLSVLDVARMSFRGPPEMCSALASHANDLPLPPFDGRQDRAPRSSDVTGLHGAGDEPAGKMPEMRFRDFPELFQPVRVTASPVNSPALQLRAGAFLLRLLGALAHSYLSARQLADIVRALPLSVPGLRVEVAVSLFPRVLDLAEFDRVLFALSGPERKRVVRRLGWLNLWNPMRPDGDYVLDLRVWEERMMATLLAQLAVVEPGETVMGVGGRGGPDFNRIAGWRLPTTWIDETPDHGVLRLHFSSYERGCRPDMALRKALCRHVLTFC</sequence>
<evidence type="ECO:0000313" key="4">
    <source>
        <dbReference type="Proteomes" id="UP000324907"/>
    </source>
</evidence>
<accession>A0A5A8DAH5</accession>
<protein>
    <submittedName>
        <fullName evidence="3">Uncharacterized protein</fullName>
    </submittedName>
</protein>
<keyword evidence="1" id="KW-0175">Coiled coil</keyword>
<feature type="compositionally biased region" description="Basic and acidic residues" evidence="2">
    <location>
        <begin position="484"/>
        <end position="497"/>
    </location>
</feature>
<evidence type="ECO:0000313" key="3">
    <source>
        <dbReference type="EMBL" id="KAA0162238.1"/>
    </source>
</evidence>
<dbReference type="Proteomes" id="UP000324907">
    <property type="component" value="Unassembled WGS sequence"/>
</dbReference>
<evidence type="ECO:0000256" key="1">
    <source>
        <dbReference type="SAM" id="Coils"/>
    </source>
</evidence>
<feature type="region of interest" description="Disordered" evidence="2">
    <location>
        <begin position="534"/>
        <end position="565"/>
    </location>
</feature>
<dbReference type="EMBL" id="VLTL01000083">
    <property type="protein sequence ID" value="KAA0162238.1"/>
    <property type="molecule type" value="Genomic_DNA"/>
</dbReference>
<evidence type="ECO:0000256" key="2">
    <source>
        <dbReference type="SAM" id="MobiDB-lite"/>
    </source>
</evidence>
<reference evidence="3 4" key="1">
    <citation type="submission" date="2019-07" db="EMBL/GenBank/DDBJ databases">
        <title>Genomes of Cafeteria roenbergensis.</title>
        <authorList>
            <person name="Fischer M.G."/>
            <person name="Hackl T."/>
            <person name="Roman M."/>
        </authorList>
    </citation>
    <scope>NUCLEOTIDE SEQUENCE [LARGE SCALE GENOMIC DNA]</scope>
    <source>
        <strain evidence="3 4">RCC970-E3</strain>
    </source>
</reference>
<comment type="caution">
    <text evidence="3">The sequence shown here is derived from an EMBL/GenBank/DDBJ whole genome shotgun (WGS) entry which is preliminary data.</text>
</comment>
<organism evidence="3 4">
    <name type="scientific">Cafeteria roenbergensis</name>
    <name type="common">Marine flagellate</name>
    <dbReference type="NCBI Taxonomy" id="33653"/>
    <lineage>
        <taxon>Eukaryota</taxon>
        <taxon>Sar</taxon>
        <taxon>Stramenopiles</taxon>
        <taxon>Bigyra</taxon>
        <taxon>Opalozoa</taxon>
        <taxon>Bicosoecida</taxon>
        <taxon>Cafeteriaceae</taxon>
        <taxon>Cafeteria</taxon>
    </lineage>
</organism>
<dbReference type="AlphaFoldDB" id="A0A5A8DAH5"/>
<feature type="compositionally biased region" description="Low complexity" evidence="2">
    <location>
        <begin position="1"/>
        <end position="15"/>
    </location>
</feature>
<feature type="region of interest" description="Disordered" evidence="2">
    <location>
        <begin position="465"/>
        <end position="504"/>
    </location>
</feature>
<name>A0A5A8DAH5_CAFRO</name>